<keyword evidence="4" id="KW-1185">Reference proteome</keyword>
<sequence length="249" mass="26641">MGNTIRTTKMMFIAILACLSMGANASLITIGTFTGGDSGDGLDFVGNFTYAVNVFGAGGFSIDDASFTDDSVSGVSISAVNAISNWHTANYGNTQNDNNLETVMRSIRWSPRANNGSQVRDDVVTIDLGNLTVGSTYSLQLLFAETCCTRGFDLSFEGVKTVDDFSPYITQGQDLNTSETYIPTVGAFIRYDFTAQDSTLNISFGGAAPFSDNNPIINGFTLESTKVSAPSTLAIFALCLFMLARMRRA</sequence>
<protein>
    <recommendedName>
        <fullName evidence="5">PEP-CTERM sorting domain-containing protein</fullName>
    </recommendedName>
</protein>
<evidence type="ECO:0000313" key="4">
    <source>
        <dbReference type="Proteomes" id="UP000478837"/>
    </source>
</evidence>
<name>A0A6L9MYC9_9ALTE</name>
<reference evidence="3 4" key="1">
    <citation type="submission" date="2020-01" db="EMBL/GenBank/DDBJ databases">
        <title>Genomes of bacteria type strains.</title>
        <authorList>
            <person name="Chen J."/>
            <person name="Zhu S."/>
            <person name="Yang J."/>
        </authorList>
    </citation>
    <scope>NUCLEOTIDE SEQUENCE [LARGE SCALE GENOMIC DNA]</scope>
    <source>
        <strain evidence="3 4">LMG 22958</strain>
    </source>
</reference>
<keyword evidence="1" id="KW-1133">Transmembrane helix</keyword>
<comment type="caution">
    <text evidence="3">The sequence shown here is derived from an EMBL/GenBank/DDBJ whole genome shotgun (WGS) entry which is preliminary data.</text>
</comment>
<keyword evidence="1" id="KW-0472">Membrane</keyword>
<evidence type="ECO:0000256" key="2">
    <source>
        <dbReference type="SAM" id="SignalP"/>
    </source>
</evidence>
<dbReference type="Proteomes" id="UP000478837">
    <property type="component" value="Unassembled WGS sequence"/>
</dbReference>
<accession>A0A6L9MYC9</accession>
<dbReference type="RefSeq" id="WP_163112817.1">
    <property type="nucleotide sequence ID" value="NZ_JAAAWP010000016.1"/>
</dbReference>
<keyword evidence="1" id="KW-0812">Transmembrane</keyword>
<feature type="signal peptide" evidence="2">
    <location>
        <begin position="1"/>
        <end position="25"/>
    </location>
</feature>
<dbReference type="Gene3D" id="2.60.120.430">
    <property type="entry name" value="Galactose-binding lectin"/>
    <property type="match status" value="1"/>
</dbReference>
<feature type="chain" id="PRO_5027101644" description="PEP-CTERM sorting domain-containing protein" evidence="2">
    <location>
        <begin position="26"/>
        <end position="249"/>
    </location>
</feature>
<evidence type="ECO:0008006" key="5">
    <source>
        <dbReference type="Google" id="ProtNLM"/>
    </source>
</evidence>
<evidence type="ECO:0000256" key="1">
    <source>
        <dbReference type="SAM" id="Phobius"/>
    </source>
</evidence>
<dbReference type="AlphaFoldDB" id="A0A6L9MYC9"/>
<organism evidence="3 4">
    <name type="scientific">Alteromonas hispanica</name>
    <dbReference type="NCBI Taxonomy" id="315421"/>
    <lineage>
        <taxon>Bacteria</taxon>
        <taxon>Pseudomonadati</taxon>
        <taxon>Pseudomonadota</taxon>
        <taxon>Gammaproteobacteria</taxon>
        <taxon>Alteromonadales</taxon>
        <taxon>Alteromonadaceae</taxon>
        <taxon>Alteromonas/Salinimonas group</taxon>
        <taxon>Alteromonas</taxon>
    </lineage>
</organism>
<keyword evidence="2" id="KW-0732">Signal</keyword>
<proteinExistence type="predicted"/>
<feature type="transmembrane region" description="Helical" evidence="1">
    <location>
        <begin position="227"/>
        <end position="244"/>
    </location>
</feature>
<gene>
    <name evidence="3" type="ORF">GTW09_16990</name>
</gene>
<dbReference type="EMBL" id="JAAAWP010000016">
    <property type="protein sequence ID" value="NDW23214.1"/>
    <property type="molecule type" value="Genomic_DNA"/>
</dbReference>
<evidence type="ECO:0000313" key="3">
    <source>
        <dbReference type="EMBL" id="NDW23214.1"/>
    </source>
</evidence>